<comment type="caution">
    <text evidence="1">The sequence shown here is derived from an EMBL/GenBank/DDBJ whole genome shotgun (WGS) entry which is preliminary data.</text>
</comment>
<evidence type="ECO:0000313" key="2">
    <source>
        <dbReference type="Proteomes" id="UP000789405"/>
    </source>
</evidence>
<proteinExistence type="predicted"/>
<accession>A0A9N9C631</accession>
<protein>
    <submittedName>
        <fullName evidence="1">20331_t:CDS:1</fullName>
    </submittedName>
</protein>
<dbReference type="Proteomes" id="UP000789405">
    <property type="component" value="Unassembled WGS sequence"/>
</dbReference>
<dbReference type="AlphaFoldDB" id="A0A9N9C631"/>
<gene>
    <name evidence="1" type="ORF">DERYTH_LOCUS7240</name>
</gene>
<keyword evidence="2" id="KW-1185">Reference proteome</keyword>
<name>A0A9N9C631_9GLOM</name>
<sequence length="109" mass="12915">MASEDEFDLADLCFANNVEINMFDELLNFNSQPQIIEEATKLPETKTKPDKFTDSEEKLYFLTKRLSFVDWKDVERYNKSRTKSRKYQKHIAAFNDEVPKKVLKENTNL</sequence>
<evidence type="ECO:0000313" key="1">
    <source>
        <dbReference type="EMBL" id="CAG8592612.1"/>
    </source>
</evidence>
<dbReference type="OrthoDB" id="2376919at2759"/>
<dbReference type="EMBL" id="CAJVPY010003470">
    <property type="protein sequence ID" value="CAG8592612.1"/>
    <property type="molecule type" value="Genomic_DNA"/>
</dbReference>
<reference evidence="1" key="1">
    <citation type="submission" date="2021-06" db="EMBL/GenBank/DDBJ databases">
        <authorList>
            <person name="Kallberg Y."/>
            <person name="Tangrot J."/>
            <person name="Rosling A."/>
        </authorList>
    </citation>
    <scope>NUCLEOTIDE SEQUENCE</scope>
    <source>
        <strain evidence="1">MA453B</strain>
    </source>
</reference>
<organism evidence="1 2">
    <name type="scientific">Dentiscutata erythropus</name>
    <dbReference type="NCBI Taxonomy" id="1348616"/>
    <lineage>
        <taxon>Eukaryota</taxon>
        <taxon>Fungi</taxon>
        <taxon>Fungi incertae sedis</taxon>
        <taxon>Mucoromycota</taxon>
        <taxon>Glomeromycotina</taxon>
        <taxon>Glomeromycetes</taxon>
        <taxon>Diversisporales</taxon>
        <taxon>Gigasporaceae</taxon>
        <taxon>Dentiscutata</taxon>
    </lineage>
</organism>